<dbReference type="Proteomes" id="UP001178507">
    <property type="component" value="Unassembled WGS sequence"/>
</dbReference>
<protein>
    <submittedName>
        <fullName evidence="2">Uncharacterized protein</fullName>
    </submittedName>
</protein>
<accession>A0AA36NF64</accession>
<feature type="signal peptide" evidence="1">
    <location>
        <begin position="1"/>
        <end position="17"/>
    </location>
</feature>
<evidence type="ECO:0000313" key="2">
    <source>
        <dbReference type="EMBL" id="CAJ1404059.1"/>
    </source>
</evidence>
<keyword evidence="3" id="KW-1185">Reference proteome</keyword>
<gene>
    <name evidence="2" type="ORF">EVOR1521_LOCUS26593</name>
</gene>
<dbReference type="EMBL" id="CAUJNA010003522">
    <property type="protein sequence ID" value="CAJ1404059.1"/>
    <property type="molecule type" value="Genomic_DNA"/>
</dbReference>
<comment type="caution">
    <text evidence="2">The sequence shown here is derived from an EMBL/GenBank/DDBJ whole genome shotgun (WGS) entry which is preliminary data.</text>
</comment>
<sequence>MKSRVLLLAAFVSWCTAQVPPKAAKATVAANGGLTLVQKRNVLGKMEPSLLQGQSISSGEAVRLRTLGGKYLRCDGNQVRIARKGSNFHLKGSGTFLQSGDEVELACAGRRVAFLQEKVVAHLAEGGADRPFIVQRQDGDGLVRDQDAIFLLDHQGLALQPVGATLQPRMVDASGEVFLVERMDAPSNRWVVVPDPDHYCDPTLECHRKLNVSCSSPNGTQLSLSQCDHASRPWSYEPCFRSPAGSCIDVALSDCVDISGSWWNADNKTCSDYSNKDCAQDELVQRACGQTCGRGKCNPRKTPPVKGSGCKDDPLYRSAFNWHCAWFVTRNCSEYIFKEELLQACPKSCKVC</sequence>
<name>A0AA36NF64_9DINO</name>
<feature type="chain" id="PRO_5041252318" evidence="1">
    <location>
        <begin position="18"/>
        <end position="352"/>
    </location>
</feature>
<evidence type="ECO:0000256" key="1">
    <source>
        <dbReference type="SAM" id="SignalP"/>
    </source>
</evidence>
<proteinExistence type="predicted"/>
<reference evidence="2" key="1">
    <citation type="submission" date="2023-08" db="EMBL/GenBank/DDBJ databases">
        <authorList>
            <person name="Chen Y."/>
            <person name="Shah S."/>
            <person name="Dougan E. K."/>
            <person name="Thang M."/>
            <person name="Chan C."/>
        </authorList>
    </citation>
    <scope>NUCLEOTIDE SEQUENCE</scope>
</reference>
<organism evidence="2 3">
    <name type="scientific">Effrenium voratum</name>
    <dbReference type="NCBI Taxonomy" id="2562239"/>
    <lineage>
        <taxon>Eukaryota</taxon>
        <taxon>Sar</taxon>
        <taxon>Alveolata</taxon>
        <taxon>Dinophyceae</taxon>
        <taxon>Suessiales</taxon>
        <taxon>Symbiodiniaceae</taxon>
        <taxon>Effrenium</taxon>
    </lineage>
</organism>
<dbReference type="AlphaFoldDB" id="A0AA36NF64"/>
<evidence type="ECO:0000313" key="3">
    <source>
        <dbReference type="Proteomes" id="UP001178507"/>
    </source>
</evidence>
<keyword evidence="1" id="KW-0732">Signal</keyword>